<dbReference type="AlphaFoldDB" id="A0A5B6V9X1"/>
<name>A0A5B6V9X1_9ROSI</name>
<gene>
    <name evidence="1" type="ORF">EPI10_001122</name>
</gene>
<dbReference type="Proteomes" id="UP000325315">
    <property type="component" value="Unassembled WGS sequence"/>
</dbReference>
<dbReference type="EMBL" id="SMMG02000007">
    <property type="protein sequence ID" value="KAA3465992.1"/>
    <property type="molecule type" value="Genomic_DNA"/>
</dbReference>
<sequence length="59" mass="6755">MLTEALVLTQPESGTKYVVYSDTSLNDLEAHSGTYSIHPSSTNMYCDLKQMYWWPGYET</sequence>
<evidence type="ECO:0000313" key="2">
    <source>
        <dbReference type="Proteomes" id="UP000325315"/>
    </source>
</evidence>
<accession>A0A5B6V9X1</accession>
<comment type="caution">
    <text evidence="1">The sequence shown here is derived from an EMBL/GenBank/DDBJ whole genome shotgun (WGS) entry which is preliminary data.</text>
</comment>
<protein>
    <submittedName>
        <fullName evidence="1">DNA/RNA polymerase superfamily protein</fullName>
    </submittedName>
</protein>
<organism evidence="1 2">
    <name type="scientific">Gossypium australe</name>
    <dbReference type="NCBI Taxonomy" id="47621"/>
    <lineage>
        <taxon>Eukaryota</taxon>
        <taxon>Viridiplantae</taxon>
        <taxon>Streptophyta</taxon>
        <taxon>Embryophyta</taxon>
        <taxon>Tracheophyta</taxon>
        <taxon>Spermatophyta</taxon>
        <taxon>Magnoliopsida</taxon>
        <taxon>eudicotyledons</taxon>
        <taxon>Gunneridae</taxon>
        <taxon>Pentapetalae</taxon>
        <taxon>rosids</taxon>
        <taxon>malvids</taxon>
        <taxon>Malvales</taxon>
        <taxon>Malvaceae</taxon>
        <taxon>Malvoideae</taxon>
        <taxon>Gossypium</taxon>
    </lineage>
</organism>
<evidence type="ECO:0000313" key="1">
    <source>
        <dbReference type="EMBL" id="KAA3465992.1"/>
    </source>
</evidence>
<keyword evidence="2" id="KW-1185">Reference proteome</keyword>
<reference evidence="2" key="1">
    <citation type="journal article" date="2019" name="Plant Biotechnol. J.">
        <title>Genome sequencing of the Australian wild diploid species Gossypium australe highlights disease resistance and delayed gland morphogenesis.</title>
        <authorList>
            <person name="Cai Y."/>
            <person name="Cai X."/>
            <person name="Wang Q."/>
            <person name="Wang P."/>
            <person name="Zhang Y."/>
            <person name="Cai C."/>
            <person name="Xu Y."/>
            <person name="Wang K."/>
            <person name="Zhou Z."/>
            <person name="Wang C."/>
            <person name="Geng S."/>
            <person name="Li B."/>
            <person name="Dong Q."/>
            <person name="Hou Y."/>
            <person name="Wang H."/>
            <person name="Ai P."/>
            <person name="Liu Z."/>
            <person name="Yi F."/>
            <person name="Sun M."/>
            <person name="An G."/>
            <person name="Cheng J."/>
            <person name="Zhang Y."/>
            <person name="Shi Q."/>
            <person name="Xie Y."/>
            <person name="Shi X."/>
            <person name="Chang Y."/>
            <person name="Huang F."/>
            <person name="Chen Y."/>
            <person name="Hong S."/>
            <person name="Mi L."/>
            <person name="Sun Q."/>
            <person name="Zhang L."/>
            <person name="Zhou B."/>
            <person name="Peng R."/>
            <person name="Zhang X."/>
            <person name="Liu F."/>
        </authorList>
    </citation>
    <scope>NUCLEOTIDE SEQUENCE [LARGE SCALE GENOMIC DNA]</scope>
    <source>
        <strain evidence="2">cv. PA1801</strain>
    </source>
</reference>
<proteinExistence type="predicted"/>